<sequence>MNVTLTSPGKAAHNTAPPSSDVRDQINGASSPESQRSRGVLPSASASIESRAIGHQHQHQHQHSDQQRMAILRLMSISRISWPPCPPYTCAYTYTYAFAIHRRWQSHALPALQWKVAAHCADALETEH</sequence>
<organism evidence="2 3">
    <name type="scientific">Hymenoscyphus albidus</name>
    <dbReference type="NCBI Taxonomy" id="595503"/>
    <lineage>
        <taxon>Eukaryota</taxon>
        <taxon>Fungi</taxon>
        <taxon>Dikarya</taxon>
        <taxon>Ascomycota</taxon>
        <taxon>Pezizomycotina</taxon>
        <taxon>Leotiomycetes</taxon>
        <taxon>Helotiales</taxon>
        <taxon>Helotiaceae</taxon>
        <taxon>Hymenoscyphus</taxon>
    </lineage>
</organism>
<dbReference type="AlphaFoldDB" id="A0A9N9LQP8"/>
<accession>A0A9N9LQP8</accession>
<comment type="caution">
    <text evidence="2">The sequence shown here is derived from an EMBL/GenBank/DDBJ whole genome shotgun (WGS) entry which is preliminary data.</text>
</comment>
<evidence type="ECO:0000256" key="1">
    <source>
        <dbReference type="SAM" id="MobiDB-lite"/>
    </source>
</evidence>
<dbReference type="Proteomes" id="UP000701801">
    <property type="component" value="Unassembled WGS sequence"/>
</dbReference>
<proteinExistence type="predicted"/>
<keyword evidence="3" id="KW-1185">Reference proteome</keyword>
<feature type="region of interest" description="Disordered" evidence="1">
    <location>
        <begin position="1"/>
        <end position="66"/>
    </location>
</feature>
<name>A0A9N9LQP8_9HELO</name>
<gene>
    <name evidence="2" type="ORF">HYALB_00000765</name>
</gene>
<evidence type="ECO:0000313" key="2">
    <source>
        <dbReference type="EMBL" id="CAG8978093.1"/>
    </source>
</evidence>
<reference evidence="2" key="1">
    <citation type="submission" date="2021-07" db="EMBL/GenBank/DDBJ databases">
        <authorList>
            <person name="Durling M."/>
        </authorList>
    </citation>
    <scope>NUCLEOTIDE SEQUENCE</scope>
</reference>
<dbReference type="EMBL" id="CAJVRM010000240">
    <property type="protein sequence ID" value="CAG8978093.1"/>
    <property type="molecule type" value="Genomic_DNA"/>
</dbReference>
<evidence type="ECO:0000313" key="3">
    <source>
        <dbReference type="Proteomes" id="UP000701801"/>
    </source>
</evidence>
<protein>
    <submittedName>
        <fullName evidence="2">Uncharacterized protein</fullName>
    </submittedName>
</protein>